<reference evidence="2" key="5">
    <citation type="submission" date="2015-06" db="UniProtKB">
        <authorList>
            <consortium name="EnsemblFungi"/>
        </authorList>
    </citation>
    <scope>IDENTIFICATION</scope>
    <source>
        <strain evidence="2">ATCC 64411</strain>
    </source>
</reference>
<keyword evidence="3" id="KW-1185">Reference proteome</keyword>
<evidence type="ECO:0000313" key="2">
    <source>
        <dbReference type="EnsemblFungi" id="MAPG_03601T0"/>
    </source>
</evidence>
<organism evidence="2 3">
    <name type="scientific">Magnaporthiopsis poae (strain ATCC 64411 / 73-15)</name>
    <name type="common">Kentucky bluegrass fungus</name>
    <name type="synonym">Magnaporthe poae</name>
    <dbReference type="NCBI Taxonomy" id="644358"/>
    <lineage>
        <taxon>Eukaryota</taxon>
        <taxon>Fungi</taxon>
        <taxon>Dikarya</taxon>
        <taxon>Ascomycota</taxon>
        <taxon>Pezizomycotina</taxon>
        <taxon>Sordariomycetes</taxon>
        <taxon>Sordariomycetidae</taxon>
        <taxon>Magnaporthales</taxon>
        <taxon>Magnaporthaceae</taxon>
        <taxon>Magnaporthiopsis</taxon>
    </lineage>
</organism>
<proteinExistence type="predicted"/>
<reference evidence="1" key="2">
    <citation type="submission" date="2010-05" db="EMBL/GenBank/DDBJ databases">
        <title>The Genome Sequence of Magnaporthe poae strain ATCC 64411.</title>
        <authorList>
            <consortium name="The Broad Institute Genome Sequencing Platform"/>
            <consortium name="Broad Institute Genome Sequencing Center for Infectious Disease"/>
            <person name="Ma L.-J."/>
            <person name="Dead R."/>
            <person name="Young S."/>
            <person name="Zeng Q."/>
            <person name="Koehrsen M."/>
            <person name="Alvarado L."/>
            <person name="Berlin A."/>
            <person name="Chapman S.B."/>
            <person name="Chen Z."/>
            <person name="Freedman E."/>
            <person name="Gellesch M."/>
            <person name="Goldberg J."/>
            <person name="Griggs A."/>
            <person name="Gujja S."/>
            <person name="Heilman E.R."/>
            <person name="Heiman D."/>
            <person name="Hepburn T."/>
            <person name="Howarth C."/>
            <person name="Jen D."/>
            <person name="Larson L."/>
            <person name="Mehta T."/>
            <person name="Neiman D."/>
            <person name="Pearson M."/>
            <person name="Roberts A."/>
            <person name="Saif S."/>
            <person name="Shea T."/>
            <person name="Shenoy N."/>
            <person name="Sisk P."/>
            <person name="Stolte C."/>
            <person name="Sykes S."/>
            <person name="Walk T."/>
            <person name="White J."/>
            <person name="Yandava C."/>
            <person name="Haas B."/>
            <person name="Nusbaum C."/>
            <person name="Birren B."/>
        </authorList>
    </citation>
    <scope>NUCLEOTIDE SEQUENCE</scope>
    <source>
        <strain evidence="1">ATCC 64411</strain>
    </source>
</reference>
<dbReference type="Proteomes" id="UP000011715">
    <property type="component" value="Unassembled WGS sequence"/>
</dbReference>
<protein>
    <submittedName>
        <fullName evidence="1 2">Uncharacterized protein</fullName>
    </submittedName>
</protein>
<gene>
    <name evidence="1" type="ORF">MAPG_03601</name>
</gene>
<evidence type="ECO:0000313" key="3">
    <source>
        <dbReference type="Proteomes" id="UP000011715"/>
    </source>
</evidence>
<dbReference type="AlphaFoldDB" id="A0A0C4DUG1"/>
<reference evidence="1" key="3">
    <citation type="submission" date="2011-03" db="EMBL/GenBank/DDBJ databases">
        <title>Annotation of Magnaporthe poae ATCC 64411.</title>
        <authorList>
            <person name="Ma L.-J."/>
            <person name="Dead R."/>
            <person name="Young S.K."/>
            <person name="Zeng Q."/>
            <person name="Gargeya S."/>
            <person name="Fitzgerald M."/>
            <person name="Haas B."/>
            <person name="Abouelleil A."/>
            <person name="Alvarado L."/>
            <person name="Arachchi H.M."/>
            <person name="Berlin A."/>
            <person name="Brown A."/>
            <person name="Chapman S.B."/>
            <person name="Chen Z."/>
            <person name="Dunbar C."/>
            <person name="Freedman E."/>
            <person name="Gearin G."/>
            <person name="Gellesch M."/>
            <person name="Goldberg J."/>
            <person name="Griggs A."/>
            <person name="Gujja S."/>
            <person name="Heiman D."/>
            <person name="Howarth C."/>
            <person name="Larson L."/>
            <person name="Lui A."/>
            <person name="MacDonald P.J.P."/>
            <person name="Mehta T."/>
            <person name="Montmayeur A."/>
            <person name="Murphy C."/>
            <person name="Neiman D."/>
            <person name="Pearson M."/>
            <person name="Priest M."/>
            <person name="Roberts A."/>
            <person name="Saif S."/>
            <person name="Shea T."/>
            <person name="Shenoy N."/>
            <person name="Sisk P."/>
            <person name="Stolte C."/>
            <person name="Sykes S."/>
            <person name="Yandava C."/>
            <person name="Wortman J."/>
            <person name="Nusbaum C."/>
            <person name="Birren B."/>
        </authorList>
    </citation>
    <scope>NUCLEOTIDE SEQUENCE</scope>
    <source>
        <strain evidence="1">ATCC 64411</strain>
    </source>
</reference>
<reference evidence="3" key="1">
    <citation type="submission" date="2010-05" db="EMBL/GenBank/DDBJ databases">
        <title>The genome sequence of Magnaporthe poae strain ATCC 64411.</title>
        <authorList>
            <person name="Ma L.-J."/>
            <person name="Dead R."/>
            <person name="Young S."/>
            <person name="Zeng Q."/>
            <person name="Koehrsen M."/>
            <person name="Alvarado L."/>
            <person name="Berlin A."/>
            <person name="Chapman S.B."/>
            <person name="Chen Z."/>
            <person name="Freedman E."/>
            <person name="Gellesch M."/>
            <person name="Goldberg J."/>
            <person name="Griggs A."/>
            <person name="Gujja S."/>
            <person name="Heilman E.R."/>
            <person name="Heiman D."/>
            <person name="Hepburn T."/>
            <person name="Howarth C."/>
            <person name="Jen D."/>
            <person name="Larson L."/>
            <person name="Mehta T."/>
            <person name="Neiman D."/>
            <person name="Pearson M."/>
            <person name="Roberts A."/>
            <person name="Saif S."/>
            <person name="Shea T."/>
            <person name="Shenoy N."/>
            <person name="Sisk P."/>
            <person name="Stolte C."/>
            <person name="Sykes S."/>
            <person name="Walk T."/>
            <person name="White J."/>
            <person name="Yandava C."/>
            <person name="Haas B."/>
            <person name="Nusbaum C."/>
            <person name="Birren B."/>
        </authorList>
    </citation>
    <scope>NUCLEOTIDE SEQUENCE [LARGE SCALE GENOMIC DNA]</scope>
    <source>
        <strain evidence="3">ATCC 64411 / 73-15</strain>
    </source>
</reference>
<name>A0A0C4DUG1_MAGP6</name>
<dbReference type="EMBL" id="ADBL01000864">
    <property type="status" value="NOT_ANNOTATED_CDS"/>
    <property type="molecule type" value="Genomic_DNA"/>
</dbReference>
<accession>A0A0C4DUG1</accession>
<dbReference type="EnsemblFungi" id="MAPG_03601T0">
    <property type="protein sequence ID" value="MAPG_03601T0"/>
    <property type="gene ID" value="MAPG_03601"/>
</dbReference>
<dbReference type="VEuPathDB" id="FungiDB:MAPG_03601"/>
<reference evidence="2" key="4">
    <citation type="journal article" date="2015" name="G3 (Bethesda)">
        <title>Genome sequences of three phytopathogenic species of the Magnaporthaceae family of fungi.</title>
        <authorList>
            <person name="Okagaki L.H."/>
            <person name="Nunes C.C."/>
            <person name="Sailsbery J."/>
            <person name="Clay B."/>
            <person name="Brown D."/>
            <person name="John T."/>
            <person name="Oh Y."/>
            <person name="Young N."/>
            <person name="Fitzgerald M."/>
            <person name="Haas B.J."/>
            <person name="Zeng Q."/>
            <person name="Young S."/>
            <person name="Adiconis X."/>
            <person name="Fan L."/>
            <person name="Levin J.Z."/>
            <person name="Mitchell T.K."/>
            <person name="Okubara P.A."/>
            <person name="Farman M.L."/>
            <person name="Kohn L.M."/>
            <person name="Birren B."/>
            <person name="Ma L.-J."/>
            <person name="Dean R.A."/>
        </authorList>
    </citation>
    <scope>NUCLEOTIDE SEQUENCE</scope>
    <source>
        <strain evidence="2">ATCC 64411 / 73-15</strain>
    </source>
</reference>
<dbReference type="EMBL" id="GL876968">
    <property type="protein sequence ID" value="KLU84560.1"/>
    <property type="molecule type" value="Genomic_DNA"/>
</dbReference>
<sequence length="138" mass="14956">MSSFKWPAIQKEQWTDSSEASVACPASTKAALSRPVSGRTGCLKAEPALSLGTRVRGGSHKGAVPRWHMRADRIIPHADAGVPCRGAGRQEVMQCWAATSRSSDGHGGWCWSRFLVRRPDQQQSVSSGHDTKCVELGR</sequence>
<evidence type="ECO:0000313" key="1">
    <source>
        <dbReference type="EMBL" id="KLU84560.1"/>
    </source>
</evidence>